<dbReference type="STRING" id="307121.GA0070620_1593"/>
<dbReference type="AlphaFoldDB" id="A0A1C3N0N0"/>
<organism evidence="2 3">
    <name type="scientific">Micromonospora krabiensis</name>
    <dbReference type="NCBI Taxonomy" id="307121"/>
    <lineage>
        <taxon>Bacteria</taxon>
        <taxon>Bacillati</taxon>
        <taxon>Actinomycetota</taxon>
        <taxon>Actinomycetes</taxon>
        <taxon>Micromonosporales</taxon>
        <taxon>Micromonosporaceae</taxon>
        <taxon>Micromonospora</taxon>
    </lineage>
</organism>
<keyword evidence="2" id="KW-0489">Methyltransferase</keyword>
<feature type="domain" description="Methyltransferase type 11" evidence="1">
    <location>
        <begin position="47"/>
        <end position="137"/>
    </location>
</feature>
<dbReference type="PANTHER" id="PTHR42912">
    <property type="entry name" value="METHYLTRANSFERASE"/>
    <property type="match status" value="1"/>
</dbReference>
<dbReference type="RefSeq" id="WP_091589255.1">
    <property type="nucleotide sequence ID" value="NZ_JBHRWG010000003.1"/>
</dbReference>
<dbReference type="GO" id="GO:0032259">
    <property type="term" value="P:methylation"/>
    <property type="evidence" value="ECO:0007669"/>
    <property type="project" value="UniProtKB-KW"/>
</dbReference>
<evidence type="ECO:0000313" key="2">
    <source>
        <dbReference type="EMBL" id="SBV26111.1"/>
    </source>
</evidence>
<evidence type="ECO:0000313" key="3">
    <source>
        <dbReference type="Proteomes" id="UP000199393"/>
    </source>
</evidence>
<dbReference type="InterPro" id="IPR029063">
    <property type="entry name" value="SAM-dependent_MTases_sf"/>
</dbReference>
<protein>
    <submittedName>
        <fullName evidence="2">Methyltransferase domain-containing protein</fullName>
    </submittedName>
</protein>
<dbReference type="OrthoDB" id="448116at2"/>
<accession>A0A1C3N0N0</accession>
<sequence length="271" mass="28428">MTSFDEHERRRWAGRAEAYVGSFARLCAYPADALLDAAGARAGARLLDVGTGPGTVAALAAGRGAAVTAVDAEPSMVSWARKSGLEGRCALAALPRLPFPAAAFDAAVANFVVNHVGDPAAAVAELRRVVRPGGHVAVTLWPHPQPPLQQLWGRVYEAAGGPPRPDLPRVADAKNVARTPDGIVGLLRGAGLDAVRCETLSWVHRADPEDWWAGPANGIGHLGHLLADAPDALCRRVREEYDRLTADHLDADGLLALPTAALLGWGRVGCP</sequence>
<dbReference type="SUPFAM" id="SSF53335">
    <property type="entry name" value="S-adenosyl-L-methionine-dependent methyltransferases"/>
    <property type="match status" value="1"/>
</dbReference>
<reference evidence="3" key="1">
    <citation type="submission" date="2016-06" db="EMBL/GenBank/DDBJ databases">
        <authorList>
            <person name="Varghese N."/>
        </authorList>
    </citation>
    <scope>NUCLEOTIDE SEQUENCE [LARGE SCALE GENOMIC DNA]</scope>
    <source>
        <strain evidence="3">DSM 45344</strain>
    </source>
</reference>
<dbReference type="EMBL" id="LT598496">
    <property type="protein sequence ID" value="SBV26111.1"/>
    <property type="molecule type" value="Genomic_DNA"/>
</dbReference>
<keyword evidence="2" id="KW-0808">Transferase</keyword>
<dbReference type="Pfam" id="PF08241">
    <property type="entry name" value="Methyltransf_11"/>
    <property type="match status" value="1"/>
</dbReference>
<name>A0A1C3N0N0_9ACTN</name>
<dbReference type="GO" id="GO:0008757">
    <property type="term" value="F:S-adenosylmethionine-dependent methyltransferase activity"/>
    <property type="evidence" value="ECO:0007669"/>
    <property type="project" value="InterPro"/>
</dbReference>
<dbReference type="PANTHER" id="PTHR42912:SF93">
    <property type="entry name" value="N6-ADENOSINE-METHYLTRANSFERASE TMT1A"/>
    <property type="match status" value="1"/>
</dbReference>
<dbReference type="InterPro" id="IPR050508">
    <property type="entry name" value="Methyltransf_Superfamily"/>
</dbReference>
<dbReference type="InterPro" id="IPR013216">
    <property type="entry name" value="Methyltransf_11"/>
</dbReference>
<keyword evidence="3" id="KW-1185">Reference proteome</keyword>
<evidence type="ECO:0000259" key="1">
    <source>
        <dbReference type="Pfam" id="PF08241"/>
    </source>
</evidence>
<dbReference type="Proteomes" id="UP000199393">
    <property type="component" value="Chromosome I"/>
</dbReference>
<proteinExistence type="predicted"/>
<dbReference type="Gene3D" id="3.40.50.150">
    <property type="entry name" value="Vaccinia Virus protein VP39"/>
    <property type="match status" value="1"/>
</dbReference>
<gene>
    <name evidence="2" type="ORF">GA0070620_1593</name>
</gene>
<dbReference type="PATRIC" id="fig|307121.4.peg.1632"/>